<gene>
    <name evidence="1" type="ORF">BOH66_05115</name>
</gene>
<reference evidence="1 2" key="1">
    <citation type="submission" date="2016-12" db="EMBL/GenBank/DDBJ databases">
        <title>Complete genome sequence of Microbacterium aurum KACC 15219.</title>
        <authorList>
            <person name="Jung Y."/>
            <person name="Shin J.-H."/>
            <person name="Lee Y.-J."/>
            <person name="Yi H."/>
            <person name="Bahn Y.-S."/>
            <person name="Kim J.F."/>
            <person name="Lee D.-W."/>
        </authorList>
    </citation>
    <scope>NUCLEOTIDE SEQUENCE [LARGE SCALE GENOMIC DNA]</scope>
    <source>
        <strain evidence="1 2">KACC 15219</strain>
    </source>
</reference>
<evidence type="ECO:0000313" key="2">
    <source>
        <dbReference type="Proteomes" id="UP000187185"/>
    </source>
</evidence>
<dbReference type="EMBL" id="CP018762">
    <property type="protein sequence ID" value="APZ33713.1"/>
    <property type="molecule type" value="Genomic_DNA"/>
</dbReference>
<dbReference type="AlphaFoldDB" id="A0A1P8U6N7"/>
<organism evidence="1 2">
    <name type="scientific">Microbacterium aurum</name>
    <dbReference type="NCBI Taxonomy" id="36805"/>
    <lineage>
        <taxon>Bacteria</taxon>
        <taxon>Bacillati</taxon>
        <taxon>Actinomycetota</taxon>
        <taxon>Actinomycetes</taxon>
        <taxon>Micrococcales</taxon>
        <taxon>Microbacteriaceae</taxon>
        <taxon>Microbacterium</taxon>
    </lineage>
</organism>
<dbReference type="Proteomes" id="UP000187185">
    <property type="component" value="Chromosome"/>
</dbReference>
<name>A0A1P8U6N7_9MICO</name>
<dbReference type="KEGG" id="maur:BOH66_05115"/>
<sequence>MVEQPDTLILDSAQSPFEIERGERDFVHGHARQPGDHRRQQLGCSGRLVRRRPLREAERLSGAVEERECDIRCARRGRKQVGKLGLRDAAESAGEADIVRALEDRDVGLLYRVRLPPNPGH</sequence>
<dbReference type="RefSeq" id="WP_076689926.1">
    <property type="nucleotide sequence ID" value="NZ_CP018762.1"/>
</dbReference>
<dbReference type="STRING" id="36805.BOH66_05115"/>
<proteinExistence type="predicted"/>
<accession>A0A1P8U6N7</accession>
<protein>
    <submittedName>
        <fullName evidence="1">Uncharacterized protein</fullName>
    </submittedName>
</protein>
<keyword evidence="2" id="KW-1185">Reference proteome</keyword>
<evidence type="ECO:0000313" key="1">
    <source>
        <dbReference type="EMBL" id="APZ33713.1"/>
    </source>
</evidence>